<gene>
    <name evidence="1" type="ORF">C1949_13540</name>
</gene>
<proteinExistence type="predicted"/>
<protein>
    <submittedName>
        <fullName evidence="1">Uncharacterized protein</fullName>
    </submittedName>
</protein>
<dbReference type="RefSeq" id="WP_104739006.1">
    <property type="nucleotide sequence ID" value="NZ_BMHR01000008.1"/>
</dbReference>
<comment type="caution">
    <text evidence="1">The sequence shown here is derived from an EMBL/GenBank/DDBJ whole genome shotgun (WGS) entry which is preliminary data.</text>
</comment>
<keyword evidence="2" id="KW-1185">Reference proteome</keyword>
<dbReference type="EMBL" id="PPSK01000013">
    <property type="protein sequence ID" value="POB02460.1"/>
    <property type="molecule type" value="Genomic_DNA"/>
</dbReference>
<reference evidence="1 2" key="1">
    <citation type="submission" date="2018-01" db="EMBL/GenBank/DDBJ databases">
        <title>Draft genome of the type strain Pseudomonas oceani DSM 100277 isolated from the deep water in Okinawa trough, northwestern Pacific Ocean.</title>
        <authorList>
            <person name="Gomila M."/>
            <person name="Mulet M."/>
            <person name="Garcia-Valdes E."/>
            <person name="Lalucat J."/>
        </authorList>
    </citation>
    <scope>NUCLEOTIDE SEQUENCE [LARGE SCALE GENOMIC DNA]</scope>
    <source>
        <strain evidence="1 2">DSM 100277</strain>
    </source>
</reference>
<sequence>MLTLAVLLSQPLAASQVSLPHDEYLPEDIYGQRQDRPEQVLFEVQRYSLTIGSELRPGARPNDAQASVSILLEGRSTLTGSPVRRARLQFAEGTGGQRGARLVDDGTLLVINYPLALLPAIRQMLDSPGTDYVQGRFYGNGLIWADLHSEPVAAAD</sequence>
<name>A0A2P4ET44_9GAMM</name>
<dbReference type="Proteomes" id="UP000243451">
    <property type="component" value="Unassembled WGS sequence"/>
</dbReference>
<evidence type="ECO:0000313" key="1">
    <source>
        <dbReference type="EMBL" id="POB02460.1"/>
    </source>
</evidence>
<accession>A0A2P4ET44</accession>
<organism evidence="1 2">
    <name type="scientific">Halopseudomonas oceani</name>
    <dbReference type="NCBI Taxonomy" id="1708783"/>
    <lineage>
        <taxon>Bacteria</taxon>
        <taxon>Pseudomonadati</taxon>
        <taxon>Pseudomonadota</taxon>
        <taxon>Gammaproteobacteria</taxon>
        <taxon>Pseudomonadales</taxon>
        <taxon>Pseudomonadaceae</taxon>
        <taxon>Halopseudomonas</taxon>
    </lineage>
</organism>
<evidence type="ECO:0000313" key="2">
    <source>
        <dbReference type="Proteomes" id="UP000243451"/>
    </source>
</evidence>
<dbReference type="AlphaFoldDB" id="A0A2P4ET44"/>
<dbReference type="OrthoDB" id="7011130at2"/>